<evidence type="ECO:0000313" key="1">
    <source>
        <dbReference type="EMBL" id="CAD5120026.1"/>
    </source>
</evidence>
<proteinExistence type="predicted"/>
<organism evidence="1 2">
    <name type="scientific">Dimorphilus gyrociliatus</name>
    <dbReference type="NCBI Taxonomy" id="2664684"/>
    <lineage>
        <taxon>Eukaryota</taxon>
        <taxon>Metazoa</taxon>
        <taxon>Spiralia</taxon>
        <taxon>Lophotrochozoa</taxon>
        <taxon>Annelida</taxon>
        <taxon>Polychaeta</taxon>
        <taxon>Polychaeta incertae sedis</taxon>
        <taxon>Dinophilidae</taxon>
        <taxon>Dimorphilus</taxon>
    </lineage>
</organism>
<comment type="caution">
    <text evidence="1">The sequence shown here is derived from an EMBL/GenBank/DDBJ whole genome shotgun (WGS) entry which is preliminary data.</text>
</comment>
<dbReference type="InterPro" id="IPR017850">
    <property type="entry name" value="Alkaline_phosphatase_core_sf"/>
</dbReference>
<dbReference type="Pfam" id="PF02995">
    <property type="entry name" value="DUF229"/>
    <property type="match status" value="1"/>
</dbReference>
<dbReference type="InterPro" id="IPR004245">
    <property type="entry name" value="DUF229"/>
</dbReference>
<dbReference type="OrthoDB" id="413313at2759"/>
<protein>
    <submittedName>
        <fullName evidence="1">Uncharacterized protein</fullName>
    </submittedName>
</protein>
<keyword evidence="2" id="KW-1185">Reference proteome</keyword>
<dbReference type="Gene3D" id="3.40.720.10">
    <property type="entry name" value="Alkaline Phosphatase, subunit A"/>
    <property type="match status" value="1"/>
</dbReference>
<dbReference type="PANTHER" id="PTHR10974">
    <property type="entry name" value="FI08016P-RELATED"/>
    <property type="match status" value="1"/>
</dbReference>
<reference evidence="1 2" key="1">
    <citation type="submission" date="2020-08" db="EMBL/GenBank/DDBJ databases">
        <authorList>
            <person name="Hejnol A."/>
        </authorList>
    </citation>
    <scope>NUCLEOTIDE SEQUENCE [LARGE SCALE GENOMIC DNA]</scope>
</reference>
<accession>A0A7I8VWV2</accession>
<evidence type="ECO:0000313" key="2">
    <source>
        <dbReference type="Proteomes" id="UP000549394"/>
    </source>
</evidence>
<dbReference type="SUPFAM" id="SSF53649">
    <property type="entry name" value="Alkaline phosphatase-like"/>
    <property type="match status" value="1"/>
</dbReference>
<dbReference type="EMBL" id="CAJFCJ010000011">
    <property type="protein sequence ID" value="CAD5120026.1"/>
    <property type="molecule type" value="Genomic_DNA"/>
</dbReference>
<sequence>MGHNFLQFQKVYQDQPWWGHLHQTVSSHGDITGITAVEDDYLSLFKEIKKRKLDENTFIFFHSDHGSRYGPYRQRYAGRYEEHLPFMIIVPPKDFRQKFPSHFENMKSNFNKLTTFFDIHKTLNHILNLYNDKDFNIKFKHKRGVSLFSPITGTRTCESTPLKPEDCLCKIPKNVSANDPIVKTAALVALTYMNNLIKSHKKSDLCSKLTLGAITDASVLIEAIKSSTAEKPKDLNQRYLITFKVLPSNGTFEAMLDYSKSTKKYILSEGIERINKYGSQSDCVVERKLRGICFCKTSNKITSKANT</sequence>
<gene>
    <name evidence="1" type="ORF">DGYR_LOCUS8186</name>
</gene>
<dbReference type="Proteomes" id="UP000549394">
    <property type="component" value="Unassembled WGS sequence"/>
</dbReference>
<dbReference type="GO" id="GO:0005615">
    <property type="term" value="C:extracellular space"/>
    <property type="evidence" value="ECO:0007669"/>
    <property type="project" value="TreeGrafter"/>
</dbReference>
<dbReference type="AlphaFoldDB" id="A0A7I8VWV2"/>
<name>A0A7I8VWV2_9ANNE</name>
<dbReference type="PANTHER" id="PTHR10974:SF1">
    <property type="entry name" value="FI08016P-RELATED"/>
    <property type="match status" value="1"/>
</dbReference>